<reference evidence="2" key="1">
    <citation type="thesis" date="2020" institute="ProQuest LLC" country="789 East Eisenhower Parkway, Ann Arbor, MI, USA">
        <title>Comparative Genomics and Chromosome Evolution.</title>
        <authorList>
            <person name="Mudd A.B."/>
        </authorList>
    </citation>
    <scope>NUCLEOTIDE SEQUENCE</scope>
    <source>
        <strain evidence="2">HN-11 Male</strain>
        <tissue evidence="2">Kidney and liver</tissue>
    </source>
</reference>
<keyword evidence="3" id="KW-1185">Reference proteome</keyword>
<organism evidence="2 3">
    <name type="scientific">Eleutherodactylus coqui</name>
    <name type="common">Puerto Rican coqui</name>
    <dbReference type="NCBI Taxonomy" id="57060"/>
    <lineage>
        <taxon>Eukaryota</taxon>
        <taxon>Metazoa</taxon>
        <taxon>Chordata</taxon>
        <taxon>Craniata</taxon>
        <taxon>Vertebrata</taxon>
        <taxon>Euteleostomi</taxon>
        <taxon>Amphibia</taxon>
        <taxon>Batrachia</taxon>
        <taxon>Anura</taxon>
        <taxon>Neobatrachia</taxon>
        <taxon>Hyloidea</taxon>
        <taxon>Eleutherodactylidae</taxon>
        <taxon>Eleutherodactylinae</taxon>
        <taxon>Eleutherodactylus</taxon>
        <taxon>Eleutherodactylus</taxon>
    </lineage>
</organism>
<sequence>MSICRAAKSIRMGYLPGVQVTRTGRNRSMFHFVADFPHERLPRLKSKTMEAVRIRGTAAAVFVLCRGSMGEQEFKKERSHARRMSMAGRAHPLVRRKKI</sequence>
<proteinExistence type="predicted"/>
<feature type="region of interest" description="Disordered" evidence="1">
    <location>
        <begin position="74"/>
        <end position="99"/>
    </location>
</feature>
<dbReference type="Proteomes" id="UP000770717">
    <property type="component" value="Unassembled WGS sequence"/>
</dbReference>
<accession>A0A8J6FPR7</accession>
<comment type="caution">
    <text evidence="2">The sequence shown here is derived from an EMBL/GenBank/DDBJ whole genome shotgun (WGS) entry which is preliminary data.</text>
</comment>
<gene>
    <name evidence="2" type="ORF">GDO78_006547</name>
</gene>
<evidence type="ECO:0000256" key="1">
    <source>
        <dbReference type="SAM" id="MobiDB-lite"/>
    </source>
</evidence>
<dbReference type="EMBL" id="WNTK01000002">
    <property type="protein sequence ID" value="KAG9491236.1"/>
    <property type="molecule type" value="Genomic_DNA"/>
</dbReference>
<dbReference type="AlphaFoldDB" id="A0A8J6FPR7"/>
<name>A0A8J6FPR7_ELECQ</name>
<evidence type="ECO:0000313" key="3">
    <source>
        <dbReference type="Proteomes" id="UP000770717"/>
    </source>
</evidence>
<evidence type="ECO:0000313" key="2">
    <source>
        <dbReference type="EMBL" id="KAG9491236.1"/>
    </source>
</evidence>
<protein>
    <submittedName>
        <fullName evidence="2">Uncharacterized protein</fullName>
    </submittedName>
</protein>